<dbReference type="InterPro" id="IPR036259">
    <property type="entry name" value="MFS_trans_sf"/>
</dbReference>
<evidence type="ECO:0000256" key="1">
    <source>
        <dbReference type="ARBA" id="ARBA00004370"/>
    </source>
</evidence>
<dbReference type="GO" id="GO:0016020">
    <property type="term" value="C:membrane"/>
    <property type="evidence" value="ECO:0007669"/>
    <property type="project" value="UniProtKB-SubCell"/>
</dbReference>
<evidence type="ECO:0000256" key="3">
    <source>
        <dbReference type="ARBA" id="ARBA00022989"/>
    </source>
</evidence>
<dbReference type="GO" id="GO:0022857">
    <property type="term" value="F:transmembrane transporter activity"/>
    <property type="evidence" value="ECO:0007669"/>
    <property type="project" value="InterPro"/>
</dbReference>
<evidence type="ECO:0000313" key="5">
    <source>
        <dbReference type="EMBL" id="JAI66382.1"/>
    </source>
</evidence>
<organism evidence="5">
    <name type="scientific">Scylla olivacea</name>
    <name type="common">Orange mud crab</name>
    <name type="synonym">Cancer olivacea</name>
    <dbReference type="NCBI Taxonomy" id="85551"/>
    <lineage>
        <taxon>Eukaryota</taxon>
        <taxon>Metazoa</taxon>
        <taxon>Ecdysozoa</taxon>
        <taxon>Arthropoda</taxon>
        <taxon>Crustacea</taxon>
        <taxon>Multicrustacea</taxon>
        <taxon>Malacostraca</taxon>
        <taxon>Eumalacostraca</taxon>
        <taxon>Eucarida</taxon>
        <taxon>Decapoda</taxon>
        <taxon>Pleocyemata</taxon>
        <taxon>Brachyura</taxon>
        <taxon>Eubrachyura</taxon>
        <taxon>Portunoidea</taxon>
        <taxon>Portunidae</taxon>
        <taxon>Portuninae</taxon>
        <taxon>Scylla</taxon>
    </lineage>
</organism>
<evidence type="ECO:0000256" key="2">
    <source>
        <dbReference type="ARBA" id="ARBA00022692"/>
    </source>
</evidence>
<name>A0A0P4WQ12_SCYOL</name>
<evidence type="ECO:0000256" key="4">
    <source>
        <dbReference type="ARBA" id="ARBA00023136"/>
    </source>
</evidence>
<accession>A0A0P4WQ12</accession>
<dbReference type="Gene3D" id="1.20.1250.20">
    <property type="entry name" value="MFS general substrate transporter like domains"/>
    <property type="match status" value="1"/>
</dbReference>
<sequence>MYTSPVPLRRPAAFYLTLSSPVRVLPESPRWLLSRNRLDRCSKVLENIAAKNGRKVPESLQETLQAIVATQRSETNYGAVQLFKYRVMAIRTLLLTACL</sequence>
<keyword evidence="2" id="KW-0812">Transmembrane</keyword>
<dbReference type="EMBL" id="GDRN01051666">
    <property type="protein sequence ID" value="JAI66382.1"/>
    <property type="molecule type" value="Transcribed_RNA"/>
</dbReference>
<reference evidence="5" key="1">
    <citation type="submission" date="2015-09" db="EMBL/GenBank/DDBJ databases">
        <title>Scylla olivacea transcriptome.</title>
        <authorList>
            <person name="Ikhwanuddin M."/>
        </authorList>
    </citation>
    <scope>NUCLEOTIDE SEQUENCE</scope>
</reference>
<dbReference type="InterPro" id="IPR005828">
    <property type="entry name" value="MFS_sugar_transport-like"/>
</dbReference>
<keyword evidence="4" id="KW-0472">Membrane</keyword>
<comment type="subcellular location">
    <subcellularLocation>
        <location evidence="1">Membrane</location>
    </subcellularLocation>
</comment>
<keyword evidence="3" id="KW-1133">Transmembrane helix</keyword>
<evidence type="ECO:0008006" key="6">
    <source>
        <dbReference type="Google" id="ProtNLM"/>
    </source>
</evidence>
<dbReference type="AlphaFoldDB" id="A0A0P4WQ12"/>
<proteinExistence type="predicted"/>
<protein>
    <recommendedName>
        <fullName evidence="6">Major facilitator superfamily (MFS) profile domain-containing protein</fullName>
    </recommendedName>
</protein>
<dbReference type="Pfam" id="PF00083">
    <property type="entry name" value="Sugar_tr"/>
    <property type="match status" value="1"/>
</dbReference>